<dbReference type="Proteomes" id="UP000092695">
    <property type="component" value="Chromosome"/>
</dbReference>
<evidence type="ECO:0000256" key="3">
    <source>
        <dbReference type="ARBA" id="ARBA00022630"/>
    </source>
</evidence>
<keyword evidence="11" id="KW-1185">Reference proteome</keyword>
<evidence type="ECO:0000313" key="10">
    <source>
        <dbReference type="EMBL" id="ANO50776.1"/>
    </source>
</evidence>
<organism evidence="10 11">
    <name type="scientific">Woeseia oceani</name>
    <dbReference type="NCBI Taxonomy" id="1548547"/>
    <lineage>
        <taxon>Bacteria</taxon>
        <taxon>Pseudomonadati</taxon>
        <taxon>Pseudomonadota</taxon>
        <taxon>Gammaproteobacteria</taxon>
        <taxon>Woeseiales</taxon>
        <taxon>Woeseiaceae</taxon>
        <taxon>Woeseia</taxon>
    </lineage>
</organism>
<evidence type="ECO:0000259" key="7">
    <source>
        <dbReference type="Pfam" id="PF00441"/>
    </source>
</evidence>
<dbReference type="CDD" id="cd00567">
    <property type="entry name" value="ACAD"/>
    <property type="match status" value="1"/>
</dbReference>
<dbReference type="OrthoDB" id="9769473at2"/>
<dbReference type="Pfam" id="PF02771">
    <property type="entry name" value="Acyl-CoA_dh_N"/>
    <property type="match status" value="1"/>
</dbReference>
<evidence type="ECO:0008006" key="12">
    <source>
        <dbReference type="Google" id="ProtNLM"/>
    </source>
</evidence>
<keyword evidence="4 6" id="KW-0274">FAD</keyword>
<comment type="similarity">
    <text evidence="2 6">Belongs to the acyl-CoA dehydrogenase family.</text>
</comment>
<comment type="cofactor">
    <cofactor evidence="1 6">
        <name>FAD</name>
        <dbReference type="ChEBI" id="CHEBI:57692"/>
    </cofactor>
</comment>
<evidence type="ECO:0000256" key="1">
    <source>
        <dbReference type="ARBA" id="ARBA00001974"/>
    </source>
</evidence>
<dbReference type="EMBL" id="CP016268">
    <property type="protein sequence ID" value="ANO50776.1"/>
    <property type="molecule type" value="Genomic_DNA"/>
</dbReference>
<feature type="domain" description="Acyl-CoA oxidase/dehydrogenase middle" evidence="8">
    <location>
        <begin position="122"/>
        <end position="215"/>
    </location>
</feature>
<dbReference type="InterPro" id="IPR037069">
    <property type="entry name" value="AcylCoA_DH/ox_N_sf"/>
</dbReference>
<dbReference type="GO" id="GO:0003995">
    <property type="term" value="F:acyl-CoA dehydrogenase activity"/>
    <property type="evidence" value="ECO:0007669"/>
    <property type="project" value="TreeGrafter"/>
</dbReference>
<dbReference type="InterPro" id="IPR009100">
    <property type="entry name" value="AcylCoA_DH/oxidase_NM_dom_sf"/>
</dbReference>
<proteinExistence type="inferred from homology"/>
<dbReference type="Pfam" id="PF00441">
    <property type="entry name" value="Acyl-CoA_dh_1"/>
    <property type="match status" value="1"/>
</dbReference>
<dbReference type="Gene3D" id="1.20.140.10">
    <property type="entry name" value="Butyryl-CoA Dehydrogenase, subunit A, domain 3"/>
    <property type="match status" value="1"/>
</dbReference>
<dbReference type="PANTHER" id="PTHR43884:SF20">
    <property type="entry name" value="ACYL-COA DEHYDROGENASE FADE28"/>
    <property type="match status" value="1"/>
</dbReference>
<sequence>MDFSITEEQSMLADSIARFIDNDYSFDKRMAIVESDDAFSQQVWQNCADLGWTAMLFSDADGGFDGGAVEMMLMMEQFGRGLVVEPFLANVILAGGILKRLASAEQKADWLAGIVDGSRQAALAFAEPHARYDIANIATSANREGDQWVLNGSKALVLNGGAAELIILPARTSGEQTAQSGISLFAIDASAAGVTRNAYKTVDGHGAAEIVLSDVKVADSALLGKPNEGYSALAETVNDGTLAVCAEAVGIMRTMHDKTVDYTKQRVQFGVPIGSFQALQHRMVDTLMACEQAKSLLLRSVMLSDAGSPEAGAAISELKYLIGTSGRKVAQEAVQIHGGMGMTWELDIAHFFKRMTAIDILFGDSDFHLDRAAAAK</sequence>
<name>A0A193LEA3_9GAMM</name>
<dbReference type="SUPFAM" id="SSF56645">
    <property type="entry name" value="Acyl-CoA dehydrogenase NM domain-like"/>
    <property type="match status" value="1"/>
</dbReference>
<evidence type="ECO:0000313" key="11">
    <source>
        <dbReference type="Proteomes" id="UP000092695"/>
    </source>
</evidence>
<dbReference type="InterPro" id="IPR013786">
    <property type="entry name" value="AcylCoA_DH/ox_N"/>
</dbReference>
<feature type="domain" description="Acyl-CoA dehydrogenase/oxidase C-terminal" evidence="7">
    <location>
        <begin position="227"/>
        <end position="374"/>
    </location>
</feature>
<dbReference type="Pfam" id="PF02770">
    <property type="entry name" value="Acyl-CoA_dh_M"/>
    <property type="match status" value="1"/>
</dbReference>
<dbReference type="Gene3D" id="1.10.540.10">
    <property type="entry name" value="Acyl-CoA dehydrogenase/oxidase, N-terminal domain"/>
    <property type="match status" value="1"/>
</dbReference>
<evidence type="ECO:0000256" key="4">
    <source>
        <dbReference type="ARBA" id="ARBA00022827"/>
    </source>
</evidence>
<dbReference type="SUPFAM" id="SSF47203">
    <property type="entry name" value="Acyl-CoA dehydrogenase C-terminal domain-like"/>
    <property type="match status" value="1"/>
</dbReference>
<dbReference type="RefSeq" id="WP_068614050.1">
    <property type="nucleotide sequence ID" value="NZ_CP016268.1"/>
</dbReference>
<gene>
    <name evidence="10" type="ORF">BA177_05750</name>
</gene>
<dbReference type="PANTHER" id="PTHR43884">
    <property type="entry name" value="ACYL-COA DEHYDROGENASE"/>
    <property type="match status" value="1"/>
</dbReference>
<evidence type="ECO:0000259" key="8">
    <source>
        <dbReference type="Pfam" id="PF02770"/>
    </source>
</evidence>
<feature type="domain" description="Acyl-CoA dehydrogenase/oxidase N-terminal" evidence="9">
    <location>
        <begin position="6"/>
        <end position="117"/>
    </location>
</feature>
<dbReference type="KEGG" id="woc:BA177_05750"/>
<dbReference type="InterPro" id="IPR036250">
    <property type="entry name" value="AcylCo_DH-like_C"/>
</dbReference>
<keyword evidence="3 6" id="KW-0285">Flavoprotein</keyword>
<evidence type="ECO:0000256" key="6">
    <source>
        <dbReference type="RuleBase" id="RU362125"/>
    </source>
</evidence>
<accession>A0A193LEA3</accession>
<evidence type="ECO:0000256" key="2">
    <source>
        <dbReference type="ARBA" id="ARBA00009347"/>
    </source>
</evidence>
<dbReference type="Gene3D" id="2.40.110.10">
    <property type="entry name" value="Butyryl-CoA Dehydrogenase, subunit A, domain 2"/>
    <property type="match status" value="1"/>
</dbReference>
<evidence type="ECO:0000256" key="5">
    <source>
        <dbReference type="ARBA" id="ARBA00023002"/>
    </source>
</evidence>
<keyword evidence="5 6" id="KW-0560">Oxidoreductase</keyword>
<dbReference type="GO" id="GO:0050660">
    <property type="term" value="F:flavin adenine dinucleotide binding"/>
    <property type="evidence" value="ECO:0007669"/>
    <property type="project" value="InterPro"/>
</dbReference>
<dbReference type="STRING" id="1548547.BA177_05750"/>
<reference evidence="10 11" key="1">
    <citation type="submission" date="2016-06" db="EMBL/GenBank/DDBJ databases">
        <title>Complete genome sequence of a deep-branching marine Gamma Proteobacterium Woeseia oceani type strain XK5.</title>
        <authorList>
            <person name="Mu D."/>
            <person name="Du Z."/>
        </authorList>
    </citation>
    <scope>NUCLEOTIDE SEQUENCE [LARGE SCALE GENOMIC DNA]</scope>
    <source>
        <strain evidence="10 11">XK5</strain>
    </source>
</reference>
<dbReference type="InterPro" id="IPR006091">
    <property type="entry name" value="Acyl-CoA_Oxase/DH_mid-dom"/>
</dbReference>
<dbReference type="InterPro" id="IPR046373">
    <property type="entry name" value="Acyl-CoA_Oxase/DH_mid-dom_sf"/>
</dbReference>
<dbReference type="AlphaFoldDB" id="A0A193LEA3"/>
<evidence type="ECO:0000259" key="9">
    <source>
        <dbReference type="Pfam" id="PF02771"/>
    </source>
</evidence>
<dbReference type="InterPro" id="IPR009075">
    <property type="entry name" value="AcylCo_DH/oxidase_C"/>
</dbReference>
<protein>
    <recommendedName>
        <fullName evidence="12">Pimeloyl-CoA dehydrogenase small subunit</fullName>
    </recommendedName>
</protein>